<dbReference type="InterPro" id="IPR023228">
    <property type="entry name" value="SAM_OH_AdoTrfase_N_sf"/>
</dbReference>
<dbReference type="EMBL" id="JBHPBY010000722">
    <property type="protein sequence ID" value="MFC1854110.1"/>
    <property type="molecule type" value="Genomic_DNA"/>
</dbReference>
<feature type="domain" description="S-adenosyl-l-methionine hydroxide adenosyltransferase N-terminal" evidence="3">
    <location>
        <begin position="10"/>
        <end position="154"/>
    </location>
</feature>
<dbReference type="Pfam" id="PF20257">
    <property type="entry name" value="SAM_HAT_C"/>
    <property type="match status" value="1"/>
</dbReference>
<evidence type="ECO:0000259" key="3">
    <source>
        <dbReference type="Pfam" id="PF01887"/>
    </source>
</evidence>
<accession>A0ABV6Z6N3</accession>
<dbReference type="InterPro" id="IPR046469">
    <property type="entry name" value="SAM_HAT_N"/>
</dbReference>
<comment type="caution">
    <text evidence="5">The sequence shown here is derived from an EMBL/GenBank/DDBJ whole genome shotgun (WGS) entry which is preliminary data.</text>
</comment>
<evidence type="ECO:0000256" key="1">
    <source>
        <dbReference type="ARBA" id="ARBA00022691"/>
    </source>
</evidence>
<dbReference type="PIRSF" id="PIRSF006779">
    <property type="entry name" value="UCP006779"/>
    <property type="match status" value="1"/>
</dbReference>
<dbReference type="InterPro" id="IPR023227">
    <property type="entry name" value="SAM_OH_AdoTrfase_C_sf"/>
</dbReference>
<reference evidence="5 6" key="1">
    <citation type="submission" date="2024-09" db="EMBL/GenBank/DDBJ databases">
        <title>Laminarin stimulates single cell rates of sulfate reduction while oxygen inhibits transcriptomic activity in coastal marine sediment.</title>
        <authorList>
            <person name="Lindsay M."/>
            <person name="Orcutt B."/>
            <person name="Emerson D."/>
            <person name="Stepanauskas R."/>
            <person name="D'Angelo T."/>
        </authorList>
    </citation>
    <scope>NUCLEOTIDE SEQUENCE [LARGE SCALE GENOMIC DNA]</scope>
    <source>
        <strain evidence="5">SAG AM-311-K15</strain>
    </source>
</reference>
<proteinExistence type="inferred from homology"/>
<evidence type="ECO:0000259" key="4">
    <source>
        <dbReference type="Pfam" id="PF20257"/>
    </source>
</evidence>
<dbReference type="InterPro" id="IPR002747">
    <property type="entry name" value="SAM_OH_AdoTrfase"/>
</dbReference>
<dbReference type="InterPro" id="IPR046470">
    <property type="entry name" value="SAM_HAT_C"/>
</dbReference>
<name>A0ABV6Z6N3_UNCC1</name>
<dbReference type="PANTHER" id="PTHR35092:SF1">
    <property type="entry name" value="CHLORINASE MJ1651"/>
    <property type="match status" value="1"/>
</dbReference>
<feature type="non-terminal residue" evidence="5">
    <location>
        <position position="1"/>
    </location>
</feature>
<feature type="domain" description="S-adenosyl-l-methionine hydroxide adenosyltransferase C-terminal" evidence="4">
    <location>
        <begin position="179"/>
        <end position="263"/>
    </location>
</feature>
<dbReference type="Proteomes" id="UP001594351">
    <property type="component" value="Unassembled WGS sequence"/>
</dbReference>
<evidence type="ECO:0000313" key="6">
    <source>
        <dbReference type="Proteomes" id="UP001594351"/>
    </source>
</evidence>
<dbReference type="Pfam" id="PF01887">
    <property type="entry name" value="SAM_HAT_N"/>
    <property type="match status" value="1"/>
</dbReference>
<comment type="similarity">
    <text evidence="2">Belongs to the SAM hydrolase / SAM-dependent halogenase family.</text>
</comment>
<keyword evidence="6" id="KW-1185">Reference proteome</keyword>
<dbReference type="Gene3D" id="2.40.30.90">
    <property type="entry name" value="Bacterial fluorinating enzyme like"/>
    <property type="match status" value="1"/>
</dbReference>
<dbReference type="PANTHER" id="PTHR35092">
    <property type="entry name" value="CHLORINASE MJ1651"/>
    <property type="match status" value="1"/>
</dbReference>
<dbReference type="SUPFAM" id="SSF101852">
    <property type="entry name" value="Bacterial fluorinating enzyme, C-terminal domain"/>
    <property type="match status" value="1"/>
</dbReference>
<protein>
    <submittedName>
        <fullName evidence="5">S-adenosyl-l-methionine hydroxide adenosyltransferase family protein</fullName>
    </submittedName>
</protein>
<sequence length="270" mass="30353">ERRNMANSMISLLTDLGHHDHYVGLMKAIMWDIHPTANIVDLCHEINPYDIVEAAFKLECSYRYFPSRSVHVVIVDPEVGSDRRPIMAAGDNHFFIAPDNGVLSWVYESDNVQRVYEITASHYFMENVSNTFHGRDIFAPCAARLLRIMDPTAFGDEITDYRKFKIPVAEVVAGKEIKGKIISIDRFGNCITNMFEDDVQKMVEQAGKDNISIAAGSTNIKGLSDYYAQKEVKQPVALIGNAGYLEISLNKGHAARELKLRKNLDIILSA</sequence>
<gene>
    <name evidence="5" type="ORF">ACFL27_28335</name>
</gene>
<dbReference type="SUPFAM" id="SSF102522">
    <property type="entry name" value="Bacterial fluorinating enzyme, N-terminal domain"/>
    <property type="match status" value="1"/>
</dbReference>
<organism evidence="5 6">
    <name type="scientific">candidate division CSSED10-310 bacterium</name>
    <dbReference type="NCBI Taxonomy" id="2855610"/>
    <lineage>
        <taxon>Bacteria</taxon>
        <taxon>Bacteria division CSSED10-310</taxon>
    </lineage>
</organism>
<evidence type="ECO:0000313" key="5">
    <source>
        <dbReference type="EMBL" id="MFC1854110.1"/>
    </source>
</evidence>
<dbReference type="Gene3D" id="3.40.50.10790">
    <property type="entry name" value="S-adenosyl-l-methionine hydroxide adenosyltransferase, N-terminal"/>
    <property type="match status" value="1"/>
</dbReference>
<evidence type="ECO:0000256" key="2">
    <source>
        <dbReference type="ARBA" id="ARBA00024035"/>
    </source>
</evidence>
<keyword evidence="1" id="KW-0949">S-adenosyl-L-methionine</keyword>